<dbReference type="AlphaFoldDB" id="A0A9E6RBD2"/>
<keyword evidence="2" id="KW-1185">Reference proteome</keyword>
<dbReference type="EMBL" id="CP081869">
    <property type="protein sequence ID" value="QZO00189.1"/>
    <property type="molecule type" value="Genomic_DNA"/>
</dbReference>
<reference evidence="1" key="1">
    <citation type="submission" date="2021-08" db="EMBL/GenBank/DDBJ databases">
        <authorList>
            <person name="Zhang H."/>
            <person name="Xu M."/>
            <person name="Yu Z."/>
            <person name="Yang L."/>
            <person name="Cai Y."/>
        </authorList>
    </citation>
    <scope>NUCLEOTIDE SEQUENCE</scope>
    <source>
        <strain evidence="1">CHL1</strain>
    </source>
</reference>
<evidence type="ECO:0000313" key="1">
    <source>
        <dbReference type="EMBL" id="QZO00189.1"/>
    </source>
</evidence>
<dbReference type="KEGG" id="cmet:K6K41_27305"/>
<sequence>MPPHTWAGDLVELDVMTPGACKKSRAPAPVIPALSRDPEPWAARGFSENVAFLDPGAPAGMTVVVLAQSRDGPAAFTVRSRTACFETPS</sequence>
<accession>A0A9E6RBD2</accession>
<dbReference type="Proteomes" id="UP000825701">
    <property type="component" value="Chromosome"/>
</dbReference>
<evidence type="ECO:0000313" key="2">
    <source>
        <dbReference type="Proteomes" id="UP000825701"/>
    </source>
</evidence>
<dbReference type="RefSeq" id="WP_261403349.1">
    <property type="nucleotide sequence ID" value="NZ_CP081869.1"/>
</dbReference>
<protein>
    <submittedName>
        <fullName evidence="1">Uncharacterized protein</fullName>
    </submittedName>
</protein>
<gene>
    <name evidence="1" type="ORF">K6K41_27305</name>
</gene>
<name>A0A9E6RBD2_9HYPH</name>
<organism evidence="1 2">
    <name type="scientific">Chenggangzhangella methanolivorans</name>
    <dbReference type="NCBI Taxonomy" id="1437009"/>
    <lineage>
        <taxon>Bacteria</taxon>
        <taxon>Pseudomonadati</taxon>
        <taxon>Pseudomonadota</taxon>
        <taxon>Alphaproteobacteria</taxon>
        <taxon>Hyphomicrobiales</taxon>
        <taxon>Methylopilaceae</taxon>
        <taxon>Chenggangzhangella</taxon>
    </lineage>
</organism>
<proteinExistence type="predicted"/>